<sequence length="121" mass="12564">MASPVTVAAALGATQPALPLNNTLQTRDWEGPGSITDQSSGSLTKNCIDLRDSSPVASLVLTDSSQLTYDSQHLDVEFIDQLQSRQDDGEQNENNNASSLTSVGPAVGSSSTCSGIKAVNP</sequence>
<gene>
    <name evidence="2" type="ORF">TCMB3V08_LOCUS9453</name>
</gene>
<evidence type="ECO:0000313" key="2">
    <source>
        <dbReference type="EMBL" id="CAD7576893.1"/>
    </source>
</evidence>
<dbReference type="EMBL" id="OE184811">
    <property type="protein sequence ID" value="CAD7576893.1"/>
    <property type="molecule type" value="Genomic_DNA"/>
</dbReference>
<feature type="compositionally biased region" description="Polar residues" evidence="1">
    <location>
        <begin position="92"/>
        <end position="114"/>
    </location>
</feature>
<evidence type="ECO:0000256" key="1">
    <source>
        <dbReference type="SAM" id="MobiDB-lite"/>
    </source>
</evidence>
<name>A0A7R9PBC8_TIMCA</name>
<organism evidence="2">
    <name type="scientific">Timema californicum</name>
    <name type="common">California timema</name>
    <name type="synonym">Walking stick</name>
    <dbReference type="NCBI Taxonomy" id="61474"/>
    <lineage>
        <taxon>Eukaryota</taxon>
        <taxon>Metazoa</taxon>
        <taxon>Ecdysozoa</taxon>
        <taxon>Arthropoda</taxon>
        <taxon>Hexapoda</taxon>
        <taxon>Insecta</taxon>
        <taxon>Pterygota</taxon>
        <taxon>Neoptera</taxon>
        <taxon>Polyneoptera</taxon>
        <taxon>Phasmatodea</taxon>
        <taxon>Timematodea</taxon>
        <taxon>Timematoidea</taxon>
        <taxon>Timematidae</taxon>
        <taxon>Timema</taxon>
    </lineage>
</organism>
<proteinExistence type="predicted"/>
<protein>
    <submittedName>
        <fullName evidence="2">(California timema) hypothetical protein</fullName>
    </submittedName>
</protein>
<feature type="region of interest" description="Disordered" evidence="1">
    <location>
        <begin position="11"/>
        <end position="42"/>
    </location>
</feature>
<feature type="region of interest" description="Disordered" evidence="1">
    <location>
        <begin position="83"/>
        <end position="121"/>
    </location>
</feature>
<dbReference type="AlphaFoldDB" id="A0A7R9PBC8"/>
<reference evidence="2" key="1">
    <citation type="submission" date="2020-11" db="EMBL/GenBank/DDBJ databases">
        <authorList>
            <person name="Tran Van P."/>
        </authorList>
    </citation>
    <scope>NUCLEOTIDE SEQUENCE</scope>
</reference>
<accession>A0A7R9PBC8</accession>